<keyword evidence="2" id="KW-1185">Reference proteome</keyword>
<gene>
    <name evidence="1" type="ORF">EZV61_14810</name>
</gene>
<dbReference type="Proteomes" id="UP000292554">
    <property type="component" value="Unassembled WGS sequence"/>
</dbReference>
<organism evidence="1 2">
    <name type="scientific">Corallincola luteus</name>
    <dbReference type="NCBI Taxonomy" id="1775177"/>
    <lineage>
        <taxon>Bacteria</taxon>
        <taxon>Pseudomonadati</taxon>
        <taxon>Pseudomonadota</taxon>
        <taxon>Gammaproteobacteria</taxon>
        <taxon>Alteromonadales</taxon>
        <taxon>Psychromonadaceae</taxon>
        <taxon>Corallincola</taxon>
    </lineage>
</organism>
<protein>
    <submittedName>
        <fullName evidence="1">Uncharacterized protein</fullName>
    </submittedName>
</protein>
<dbReference type="RefSeq" id="WP_131416579.1">
    <property type="nucleotide sequence ID" value="NZ_SJXE01000008.1"/>
</dbReference>
<proteinExistence type="predicted"/>
<dbReference type="EMBL" id="SJXE01000008">
    <property type="protein sequence ID" value="TCI02204.1"/>
    <property type="molecule type" value="Genomic_DNA"/>
</dbReference>
<evidence type="ECO:0000313" key="2">
    <source>
        <dbReference type="Proteomes" id="UP000292554"/>
    </source>
</evidence>
<name>A0ABY2AL96_9GAMM</name>
<sequence length="256" mass="27914">MSILQLNASDKILVEKVTNALSEASAEKSNELMAMLAAGREPAWLRFTKGVYNHPITWWVGIFQLQMQLGVWGHQWQSKAAVRANLLAQLQNPLKREFKQLSHGDISPVISLLVRYNLKYRKADIAGRLLGAQFTNYASTGGAIGQRYVKGKAKAAVSGVNFAISTYGAAIAAIASGITDLESVLQSVLTGRPEIAPSNYRSSVVITVSDEERQVVANLNLALVDALEYTTVTSAPVPIKEFCRRPENVNLKGLCK</sequence>
<reference evidence="1 2" key="1">
    <citation type="submission" date="2019-02" db="EMBL/GenBank/DDBJ databases">
        <title>Corallincola luteus sp. nov., a marine bacterium isolated from surface sediment of Bohai Sea in China.</title>
        <authorList>
            <person name="Ren Q."/>
        </authorList>
    </citation>
    <scope>NUCLEOTIDE SEQUENCE [LARGE SCALE GENOMIC DNA]</scope>
    <source>
        <strain evidence="1 2">DASS28</strain>
    </source>
</reference>
<accession>A0ABY2AL96</accession>
<comment type="caution">
    <text evidence="1">The sequence shown here is derived from an EMBL/GenBank/DDBJ whole genome shotgun (WGS) entry which is preliminary data.</text>
</comment>
<evidence type="ECO:0000313" key="1">
    <source>
        <dbReference type="EMBL" id="TCI02204.1"/>
    </source>
</evidence>